<dbReference type="GO" id="GO:0008270">
    <property type="term" value="F:zinc ion binding"/>
    <property type="evidence" value="ECO:0007669"/>
    <property type="project" value="UniProtKB-KW"/>
</dbReference>
<dbReference type="STRING" id="51240.A0A2I4G6Y8"/>
<dbReference type="EC" id="2.3.2.27" evidence="3"/>
<dbReference type="PANTHER" id="PTHR46764">
    <property type="entry name" value="E3 UBIQUITIN-PROTEIN LIGASE BAH1"/>
    <property type="match status" value="1"/>
</dbReference>
<dbReference type="InterPro" id="IPR033326">
    <property type="entry name" value="BAH1"/>
</dbReference>
<keyword evidence="8" id="KW-0862">Zinc</keyword>
<protein>
    <recommendedName>
        <fullName evidence="3">RING-type E3 ubiquitin transferase</fullName>
        <ecNumber evidence="3">2.3.2.27</ecNumber>
    </recommendedName>
</protein>
<keyword evidence="5" id="KW-0479">Metal-binding</keyword>
<dbReference type="Gene3D" id="3.30.40.10">
    <property type="entry name" value="Zinc/RING finger domain, C3HC4 (zinc finger)"/>
    <property type="match status" value="1"/>
</dbReference>
<dbReference type="Proteomes" id="UP000235220">
    <property type="component" value="Chromosome 2"/>
</dbReference>
<name>A0A2I4G6Y8_JUGRE</name>
<dbReference type="InterPro" id="IPR004331">
    <property type="entry name" value="SPX_dom"/>
</dbReference>
<sequence length="259" mass="29475">MHPFSLENLSSHRASSCSTTSPSLLVESITGWRIFDLGIRTPFQTCRAWNDIRVMGAAIAGYSNTSIGTAVDYAAIQVFDHKFFSKLTKEASEINGCFSSRVRHLLDLHVASGMQGYLFHLRHCFKNDQQAMVLEGWILGEYVTMNAITIKKILKKYDKVHCSENGRNFKSRLREEHIELLQSLLLIELATFYLSFNGKKGEFNEFSCDFDATRPVMTLRLLHSIKLEYDLTCVVCRDVVFNSYAMSCSHFFCKSCACL</sequence>
<evidence type="ECO:0000313" key="10">
    <source>
        <dbReference type="RefSeq" id="XP_018839658.1"/>
    </source>
</evidence>
<dbReference type="PROSITE" id="PS51382">
    <property type="entry name" value="SPX"/>
    <property type="match status" value="1"/>
</dbReference>
<dbReference type="KEGG" id="jre:109005268"/>
<evidence type="ECO:0000256" key="4">
    <source>
        <dbReference type="ARBA" id="ARBA00022679"/>
    </source>
</evidence>
<accession>A0A2I4G6Y8</accession>
<keyword evidence="7" id="KW-0833">Ubl conjugation pathway</keyword>
<dbReference type="GeneID" id="109005268"/>
<evidence type="ECO:0000256" key="3">
    <source>
        <dbReference type="ARBA" id="ARBA00012483"/>
    </source>
</evidence>
<dbReference type="UniPathway" id="UPA00143"/>
<evidence type="ECO:0000256" key="7">
    <source>
        <dbReference type="ARBA" id="ARBA00022786"/>
    </source>
</evidence>
<dbReference type="PANTHER" id="PTHR46764:SF2">
    <property type="entry name" value="E3 UBIQUITIN-PROTEIN LIGASE BAH1-LIKE-RELATED"/>
    <property type="match status" value="1"/>
</dbReference>
<keyword evidence="4" id="KW-0808">Transferase</keyword>
<dbReference type="AlphaFoldDB" id="A0A2I4G6Y8"/>
<organism evidence="9 10">
    <name type="scientific">Juglans regia</name>
    <name type="common">English walnut</name>
    <dbReference type="NCBI Taxonomy" id="51240"/>
    <lineage>
        <taxon>Eukaryota</taxon>
        <taxon>Viridiplantae</taxon>
        <taxon>Streptophyta</taxon>
        <taxon>Embryophyta</taxon>
        <taxon>Tracheophyta</taxon>
        <taxon>Spermatophyta</taxon>
        <taxon>Magnoliopsida</taxon>
        <taxon>eudicotyledons</taxon>
        <taxon>Gunneridae</taxon>
        <taxon>Pentapetalae</taxon>
        <taxon>rosids</taxon>
        <taxon>fabids</taxon>
        <taxon>Fagales</taxon>
        <taxon>Juglandaceae</taxon>
        <taxon>Juglans</taxon>
    </lineage>
</organism>
<evidence type="ECO:0000256" key="2">
    <source>
        <dbReference type="ARBA" id="ARBA00004906"/>
    </source>
</evidence>
<keyword evidence="9" id="KW-1185">Reference proteome</keyword>
<evidence type="ECO:0000256" key="6">
    <source>
        <dbReference type="ARBA" id="ARBA00022771"/>
    </source>
</evidence>
<evidence type="ECO:0000313" key="9">
    <source>
        <dbReference type="Proteomes" id="UP000235220"/>
    </source>
</evidence>
<comment type="catalytic activity">
    <reaction evidence="1">
        <text>S-ubiquitinyl-[E2 ubiquitin-conjugating enzyme]-L-cysteine + [acceptor protein]-L-lysine = [E2 ubiquitin-conjugating enzyme]-L-cysteine + N(6)-ubiquitinyl-[acceptor protein]-L-lysine.</text>
        <dbReference type="EC" id="2.3.2.27"/>
    </reaction>
</comment>
<dbReference type="SUPFAM" id="SSF57850">
    <property type="entry name" value="RING/U-box"/>
    <property type="match status" value="1"/>
</dbReference>
<keyword evidence="6" id="KW-0863">Zinc-finger</keyword>
<dbReference type="InterPro" id="IPR013083">
    <property type="entry name" value="Znf_RING/FYVE/PHD"/>
</dbReference>
<dbReference type="Gramene" id="Jr02_10280_p1">
    <property type="protein sequence ID" value="cds.Jr02_10280_p1"/>
    <property type="gene ID" value="Jr02_10280"/>
</dbReference>
<dbReference type="GO" id="GO:0061630">
    <property type="term" value="F:ubiquitin protein ligase activity"/>
    <property type="evidence" value="ECO:0007669"/>
    <property type="project" value="UniProtKB-EC"/>
</dbReference>
<evidence type="ECO:0000256" key="5">
    <source>
        <dbReference type="ARBA" id="ARBA00022723"/>
    </source>
</evidence>
<evidence type="ECO:0000256" key="8">
    <source>
        <dbReference type="ARBA" id="ARBA00022833"/>
    </source>
</evidence>
<evidence type="ECO:0000256" key="1">
    <source>
        <dbReference type="ARBA" id="ARBA00000900"/>
    </source>
</evidence>
<proteinExistence type="predicted"/>
<dbReference type="OrthoDB" id="6105938at2759"/>
<dbReference type="GO" id="GO:0004842">
    <property type="term" value="F:ubiquitin-protein transferase activity"/>
    <property type="evidence" value="ECO:0000318"/>
    <property type="project" value="GO_Central"/>
</dbReference>
<dbReference type="RefSeq" id="XP_018839658.1">
    <property type="nucleotide sequence ID" value="XM_018984113.2"/>
</dbReference>
<dbReference type="GO" id="GO:0016567">
    <property type="term" value="P:protein ubiquitination"/>
    <property type="evidence" value="ECO:0007669"/>
    <property type="project" value="UniProtKB-UniPathway"/>
</dbReference>
<reference evidence="10" key="1">
    <citation type="submission" date="2025-08" db="UniProtKB">
        <authorList>
            <consortium name="RefSeq"/>
        </authorList>
    </citation>
    <scope>IDENTIFICATION</scope>
    <source>
        <tissue evidence="10">Leaves</tissue>
    </source>
</reference>
<comment type="pathway">
    <text evidence="2">Protein modification; protein ubiquitination.</text>
</comment>
<gene>
    <name evidence="10" type="primary">LOC109005268</name>
</gene>